<keyword evidence="4" id="KW-1185">Reference proteome</keyword>
<feature type="domain" description="HSac2" evidence="2">
    <location>
        <begin position="60"/>
        <end position="231"/>
    </location>
</feature>
<name>A0A5J4NTA9_9TREM</name>
<comment type="similarity">
    <text evidence="1">Belongs to the TPRG1 family.</text>
</comment>
<dbReference type="PROSITE" id="PS51791">
    <property type="entry name" value="HSAC2"/>
    <property type="match status" value="1"/>
</dbReference>
<dbReference type="InterPro" id="IPR034753">
    <property type="entry name" value="hSac2"/>
</dbReference>
<evidence type="ECO:0000259" key="2">
    <source>
        <dbReference type="PROSITE" id="PS51791"/>
    </source>
</evidence>
<protein>
    <recommendedName>
        <fullName evidence="2">HSac2 domain-containing protein</fullName>
    </recommendedName>
</protein>
<sequence>MIDILDSKISSNISEAEVIGIASSDGVTESALPITTNRPCTTPEGHIWPANVCIESDSYFCAKFTKERIKSILQEKCLEAADGKIVDVWVLTRIDHWDHDQECTVCLTDQSLLLVSLNFITEKVRATQRIALNAIHTVRVGNLVSPDWSILPGRDYGGLQIVWGALKDTKWTDLWNPLSKDVPAATFHHHPCFYARESLVDKEMYDCNPVIDHLKEVLAPLAVQPVHENIVLNARFSFLNLFYNQSNLGFCKDRNGLSF</sequence>
<dbReference type="InterPro" id="IPR022158">
    <property type="entry name" value="Inositol_phosphatase"/>
</dbReference>
<dbReference type="Pfam" id="PF12456">
    <property type="entry name" value="hSac2"/>
    <property type="match status" value="1"/>
</dbReference>
<dbReference type="GO" id="GO:0005737">
    <property type="term" value="C:cytoplasm"/>
    <property type="evidence" value="ECO:0007669"/>
    <property type="project" value="TreeGrafter"/>
</dbReference>
<evidence type="ECO:0000256" key="1">
    <source>
        <dbReference type="ARBA" id="ARBA00009163"/>
    </source>
</evidence>
<dbReference type="PANTHER" id="PTHR31108:SF1">
    <property type="entry name" value="HSAC2 DOMAIN-CONTAINING PROTEIN"/>
    <property type="match status" value="1"/>
</dbReference>
<reference evidence="3 4" key="1">
    <citation type="journal article" date="2019" name="Gigascience">
        <title>Whole-genome sequence of the oriental lung fluke Paragonimus westermani.</title>
        <authorList>
            <person name="Oey H."/>
            <person name="Zakrzewski M."/>
            <person name="Narain K."/>
            <person name="Devi K.R."/>
            <person name="Agatsuma T."/>
            <person name="Nawaratna S."/>
            <person name="Gobert G.N."/>
            <person name="Jones M.K."/>
            <person name="Ragan M.A."/>
            <person name="McManus D.P."/>
            <person name="Krause L."/>
        </authorList>
    </citation>
    <scope>NUCLEOTIDE SEQUENCE [LARGE SCALE GENOMIC DNA]</scope>
    <source>
        <strain evidence="3 4">IND2009</strain>
    </source>
</reference>
<organism evidence="3 4">
    <name type="scientific">Paragonimus westermani</name>
    <dbReference type="NCBI Taxonomy" id="34504"/>
    <lineage>
        <taxon>Eukaryota</taxon>
        <taxon>Metazoa</taxon>
        <taxon>Spiralia</taxon>
        <taxon>Lophotrochozoa</taxon>
        <taxon>Platyhelminthes</taxon>
        <taxon>Trematoda</taxon>
        <taxon>Digenea</taxon>
        <taxon>Plagiorchiida</taxon>
        <taxon>Troglotremata</taxon>
        <taxon>Troglotrematidae</taxon>
        <taxon>Paragonimus</taxon>
    </lineage>
</organism>
<accession>A0A5J4NTA9</accession>
<evidence type="ECO:0000313" key="3">
    <source>
        <dbReference type="EMBL" id="KAA3678704.1"/>
    </source>
</evidence>
<proteinExistence type="inferred from homology"/>
<dbReference type="EMBL" id="QNGE01000991">
    <property type="protein sequence ID" value="KAA3678704.1"/>
    <property type="molecule type" value="Genomic_DNA"/>
</dbReference>
<dbReference type="Proteomes" id="UP000324629">
    <property type="component" value="Unassembled WGS sequence"/>
</dbReference>
<dbReference type="PANTHER" id="PTHR31108">
    <property type="entry name" value="TUMOR PROTEIN P63-REGULATED GENE 1-LIKE PROTEIN"/>
    <property type="match status" value="1"/>
</dbReference>
<gene>
    <name evidence="3" type="ORF">DEA37_0006546</name>
</gene>
<dbReference type="AlphaFoldDB" id="A0A5J4NTA9"/>
<comment type="caution">
    <text evidence="3">The sequence shown here is derived from an EMBL/GenBank/DDBJ whole genome shotgun (WGS) entry which is preliminary data.</text>
</comment>
<dbReference type="InterPro" id="IPR040242">
    <property type="entry name" value="TPRG1-like"/>
</dbReference>
<evidence type="ECO:0000313" key="4">
    <source>
        <dbReference type="Proteomes" id="UP000324629"/>
    </source>
</evidence>